<reference evidence="4 5" key="1">
    <citation type="submission" date="2019-07" db="EMBL/GenBank/DDBJ databases">
        <title>Finished genome of Venturia effusa.</title>
        <authorList>
            <person name="Young C.A."/>
            <person name="Cox M.P."/>
            <person name="Ganley A.R.D."/>
            <person name="David W.J."/>
        </authorList>
    </citation>
    <scope>NUCLEOTIDE SEQUENCE [LARGE SCALE GENOMIC DNA]</scope>
    <source>
        <strain evidence="5">albino</strain>
    </source>
</reference>
<feature type="repeat" description="PPR" evidence="1">
    <location>
        <begin position="572"/>
        <end position="606"/>
    </location>
</feature>
<keyword evidence="2" id="KW-0175">Coiled coil</keyword>
<proteinExistence type="predicted"/>
<sequence length="1570" mass="177306">MALVLARWVFKLGPRRRGQPAASGSLRSFSATAKKDLENQTGSSAQAIETLAGERPNPNYTTTNPMEKLKKILQGPLPAHSRSDDYETAWQLYLHLTPEQRTQRTFVNLINYLSFSTRSEDYIRSSWLLDQAPFLKSQDHVDRSANQYWGALVQQLRMGNAQGAVEVHDNAMRSKAKGYIGTNLLLAQLLQAKEWKYAIAVYSSKMATIVDADKDWLRDDRAELWDFVDRLPNLLSLTCSLFGKETLGPRSGGRYIQDFVEKLVIKAVVQCLQSKPGPTDCKLVRDLISQLGPKLPGLYDVIMKQVVKVLRSLHLQSRNYLDLSQLLADVLDLSKATNHYHTNPGLVFDIAVIMAKSAPLAAKSRWWGFSHSLFAKKFLEIREENRALTGHAPAALHRVAMQMYAKLGNVAEVLGLFDKLSKDSMREEIALPVLELFATKAEPKHARNFFERLREEFKWQPTTRCWNALLRILARADDMTQGLNYFKEMLKSGPSLDAYSYLPILQLYSRRGLVKEIEELLGKAQSNGVVTDTKMFYYLVIANLEIGDVFAAEQAAKAVIEARKCYHITGPTTLIWNAVLEAYGRQRDWTNVMKIYKSMVDENVAPNTQTYTALLEALCKQHKAGEAWQLLQGLQRQDRRDVIPAHYREVMLGFISQRQPRRALNVYDKMCEAGIKPDASVIVIQTRAKTLYEAHDAAPTEGDRQIVDAKLSNIWDKVTELAETDPGKGTSEILGGAKEALAATMIMNYGSANQADVVAKWFDRYVESQEAREENNLPPMTILRAFMTSFLHAGDDAELERCWKQYLHQAEIFATKVSNGESRDSQFEAHTRTLPLYPSRRHIVSGPLVLYMKSLSLQGRRAKIKATVLALLDRGWKLDNIAWNEYVRCLIAHASPGDFSTNEPDAPYKNFDPEDGIAIEDDRRSSEDAVDEKCHTSETNGAGFGDFPMDLQSDEMGAIMVDNLDRKNETEGTQSLVAPKKTYVIIRKEVIQTDGAADNESEARDDSRKEVAPLLTVDAKKLRNEAVSLSVGRPLEGIEPNEAAFEHDSMTVPPELNLVSGQIPNVHSAGQTAASEMNPLLVSIKPALLNTSHKDDNAALENNELQSPIDTDFVGTSAHSAINEEDASSLVQDDPSPSDILTAFRVCEQRLMPNFPGWVDKARPLHASERRGKYAGGLYWMKTEKIGRRLYQGLLVPQFETLSALRDIINQLERKAYAEEFDKEQVGMFSEEGASIIATAENKPWDDAAWALGTEAKAREEAKRKERTEAKAKMQQEQESRKHLSRMILEQGEVPLEVGKRDIHVPADVILNAVKTWAPLTVDAAMLIPVVLKPEGFGQIKEMTIKKAWMWKTIKRWTRQLKSNQTRIEKLRNLSQAFDAAGAAEEKKEEIRERLNFFENELKGLEEGAITKIFENGKTKAWLKKISDREKFALRQSILRRRNADDEYYIEYPTDRKGKALFIFGDGEPPASEGDAWLEKFDEAEEQRKADEIRQRELDKEFKRQAEEERRMLEGRATFDDPDRATERMKGSKSKRAKLTKKKEKAENEEASGGESDVVHALSALEKEAR</sequence>
<dbReference type="PANTHER" id="PTHR47938:SF35">
    <property type="entry name" value="PENTATRICOPEPTIDE REPEAT-CONTAINING PROTEIN 4, MITOCHONDRIAL-RELATED"/>
    <property type="match status" value="1"/>
</dbReference>
<feature type="coiled-coil region" evidence="2">
    <location>
        <begin position="1354"/>
        <end position="1408"/>
    </location>
</feature>
<protein>
    <submittedName>
        <fullName evidence="4">Uncharacterized protein</fullName>
    </submittedName>
</protein>
<dbReference type="OrthoDB" id="185373at2759"/>
<feature type="region of interest" description="Disordered" evidence="3">
    <location>
        <begin position="1509"/>
        <end position="1570"/>
    </location>
</feature>
<dbReference type="EMBL" id="CP042191">
    <property type="protein sequence ID" value="QDS71896.1"/>
    <property type="molecule type" value="Genomic_DNA"/>
</dbReference>
<feature type="repeat" description="PPR" evidence="1">
    <location>
        <begin position="607"/>
        <end position="641"/>
    </location>
</feature>
<evidence type="ECO:0000313" key="4">
    <source>
        <dbReference type="EMBL" id="QDS71896.1"/>
    </source>
</evidence>
<dbReference type="GO" id="GO:0005739">
    <property type="term" value="C:mitochondrion"/>
    <property type="evidence" value="ECO:0007669"/>
    <property type="project" value="TreeGrafter"/>
</dbReference>
<feature type="region of interest" description="Disordered" evidence="3">
    <location>
        <begin position="33"/>
        <end position="59"/>
    </location>
</feature>
<gene>
    <name evidence="4" type="ORF">FKW77_000197</name>
</gene>
<dbReference type="Proteomes" id="UP000316270">
    <property type="component" value="Chromosome 7"/>
</dbReference>
<dbReference type="PROSITE" id="PS51375">
    <property type="entry name" value="PPR"/>
    <property type="match status" value="3"/>
</dbReference>
<keyword evidence="5" id="KW-1185">Reference proteome</keyword>
<feature type="compositionally biased region" description="Basic residues" evidence="3">
    <location>
        <begin position="1531"/>
        <end position="1543"/>
    </location>
</feature>
<evidence type="ECO:0000256" key="1">
    <source>
        <dbReference type="PROSITE-ProRule" id="PRU00708"/>
    </source>
</evidence>
<evidence type="ECO:0000256" key="3">
    <source>
        <dbReference type="SAM" id="MobiDB-lite"/>
    </source>
</evidence>
<organism evidence="4 5">
    <name type="scientific">Venturia effusa</name>
    <dbReference type="NCBI Taxonomy" id="50376"/>
    <lineage>
        <taxon>Eukaryota</taxon>
        <taxon>Fungi</taxon>
        <taxon>Dikarya</taxon>
        <taxon>Ascomycota</taxon>
        <taxon>Pezizomycotina</taxon>
        <taxon>Dothideomycetes</taxon>
        <taxon>Pleosporomycetidae</taxon>
        <taxon>Venturiales</taxon>
        <taxon>Venturiaceae</taxon>
        <taxon>Venturia</taxon>
    </lineage>
</organism>
<feature type="coiled-coil region" evidence="2">
    <location>
        <begin position="1257"/>
        <end position="1287"/>
    </location>
</feature>
<dbReference type="STRING" id="50376.A0A517L8C6"/>
<feature type="repeat" description="PPR" evidence="1">
    <location>
        <begin position="462"/>
        <end position="496"/>
    </location>
</feature>
<dbReference type="GO" id="GO:0140053">
    <property type="term" value="P:mitochondrial gene expression"/>
    <property type="evidence" value="ECO:0007669"/>
    <property type="project" value="TreeGrafter"/>
</dbReference>
<dbReference type="Pfam" id="PF01535">
    <property type="entry name" value="PPR"/>
    <property type="match status" value="1"/>
</dbReference>
<evidence type="ECO:0000313" key="5">
    <source>
        <dbReference type="Proteomes" id="UP000316270"/>
    </source>
</evidence>
<feature type="compositionally biased region" description="Basic and acidic residues" evidence="3">
    <location>
        <begin position="1509"/>
        <end position="1530"/>
    </location>
</feature>
<dbReference type="Pfam" id="PF13041">
    <property type="entry name" value="PPR_2"/>
    <property type="match status" value="1"/>
</dbReference>
<dbReference type="Gene3D" id="1.25.40.10">
    <property type="entry name" value="Tetratricopeptide repeat domain"/>
    <property type="match status" value="2"/>
</dbReference>
<dbReference type="NCBIfam" id="TIGR00756">
    <property type="entry name" value="PPR"/>
    <property type="match status" value="3"/>
</dbReference>
<dbReference type="GO" id="GO:0003729">
    <property type="term" value="F:mRNA binding"/>
    <property type="evidence" value="ECO:0007669"/>
    <property type="project" value="TreeGrafter"/>
</dbReference>
<dbReference type="InterPro" id="IPR002885">
    <property type="entry name" value="PPR_rpt"/>
</dbReference>
<dbReference type="PANTHER" id="PTHR47938">
    <property type="entry name" value="RESPIRATORY COMPLEX I CHAPERONE (CIA84), PUTATIVE (AFU_ORTHOLOGUE AFUA_2G06020)-RELATED"/>
    <property type="match status" value="1"/>
</dbReference>
<name>A0A517L8C6_9PEZI</name>
<accession>A0A517L8C6</accession>
<dbReference type="InterPro" id="IPR011990">
    <property type="entry name" value="TPR-like_helical_dom_sf"/>
</dbReference>
<evidence type="ECO:0000256" key="2">
    <source>
        <dbReference type="SAM" id="Coils"/>
    </source>
</evidence>